<dbReference type="Proteomes" id="UP000681720">
    <property type="component" value="Unassembled WGS sequence"/>
</dbReference>
<accession>A0A8S2W2J4</accession>
<dbReference type="Proteomes" id="UP000676336">
    <property type="component" value="Unassembled WGS sequence"/>
</dbReference>
<dbReference type="EMBL" id="CAJOBJ010063382">
    <property type="protein sequence ID" value="CAF4427821.1"/>
    <property type="molecule type" value="Genomic_DNA"/>
</dbReference>
<comment type="caution">
    <text evidence="2">The sequence shown here is derived from an EMBL/GenBank/DDBJ whole genome shotgun (WGS) entry which is preliminary data.</text>
</comment>
<organism evidence="2 3">
    <name type="scientific">Rotaria magnacalcarata</name>
    <dbReference type="NCBI Taxonomy" id="392030"/>
    <lineage>
        <taxon>Eukaryota</taxon>
        <taxon>Metazoa</taxon>
        <taxon>Spiralia</taxon>
        <taxon>Gnathifera</taxon>
        <taxon>Rotifera</taxon>
        <taxon>Eurotatoria</taxon>
        <taxon>Bdelloidea</taxon>
        <taxon>Philodinida</taxon>
        <taxon>Philodinidae</taxon>
        <taxon>Rotaria</taxon>
    </lineage>
</organism>
<evidence type="ECO:0000313" key="1">
    <source>
        <dbReference type="EMBL" id="CAF4409597.1"/>
    </source>
</evidence>
<dbReference type="EMBL" id="CAJOBI010059565">
    <property type="protein sequence ID" value="CAF4409597.1"/>
    <property type="molecule type" value="Genomic_DNA"/>
</dbReference>
<protein>
    <submittedName>
        <fullName evidence="2">Uncharacterized protein</fullName>
    </submittedName>
</protein>
<sequence length="47" mass="5563">MNTPKEEHSPDACRLNPDISFYPDDRARTCLVQYRIYPVEYVQSKDT</sequence>
<name>A0A8S2W2J4_9BILA</name>
<gene>
    <name evidence="2" type="ORF">GIL414_LOCUS31395</name>
    <name evidence="1" type="ORF">SMN809_LOCUS30831</name>
</gene>
<reference evidence="2" key="1">
    <citation type="submission" date="2021-02" db="EMBL/GenBank/DDBJ databases">
        <authorList>
            <person name="Nowell W R."/>
        </authorList>
    </citation>
    <scope>NUCLEOTIDE SEQUENCE</scope>
</reference>
<proteinExistence type="predicted"/>
<evidence type="ECO:0000313" key="3">
    <source>
        <dbReference type="Proteomes" id="UP000681720"/>
    </source>
</evidence>
<feature type="non-terminal residue" evidence="2">
    <location>
        <position position="1"/>
    </location>
</feature>
<dbReference type="AlphaFoldDB" id="A0A8S2W2J4"/>
<evidence type="ECO:0000313" key="2">
    <source>
        <dbReference type="EMBL" id="CAF4427821.1"/>
    </source>
</evidence>